<feature type="non-terminal residue" evidence="3">
    <location>
        <position position="187"/>
    </location>
</feature>
<keyword evidence="2" id="KW-0539">Nucleus</keyword>
<dbReference type="PANTHER" id="PTHR11937">
    <property type="entry name" value="ACTIN"/>
    <property type="match status" value="1"/>
</dbReference>
<dbReference type="InterPro" id="IPR043129">
    <property type="entry name" value="ATPase_NBD"/>
</dbReference>
<dbReference type="FunFam" id="3.30.420.40:FF:000058">
    <property type="entry name" value="Putative actin-related protein 5"/>
    <property type="match status" value="1"/>
</dbReference>
<dbReference type="SUPFAM" id="SSF53067">
    <property type="entry name" value="Actin-like ATPase domain"/>
    <property type="match status" value="1"/>
</dbReference>
<evidence type="ECO:0000256" key="1">
    <source>
        <dbReference type="ARBA" id="ARBA00004123"/>
    </source>
</evidence>
<dbReference type="GO" id="GO:0005634">
    <property type="term" value="C:nucleus"/>
    <property type="evidence" value="ECO:0007669"/>
    <property type="project" value="UniProtKB-SubCell"/>
</dbReference>
<comment type="caution">
    <text evidence="3">The sequence shown here is derived from an EMBL/GenBank/DDBJ whole genome shotgun (WGS) entry which is preliminary data.</text>
</comment>
<dbReference type="FunFam" id="3.30.420.40:FF:000048">
    <property type="entry name" value="ARP5 actin-related protein 5 homolog"/>
    <property type="match status" value="1"/>
</dbReference>
<dbReference type="Gene3D" id="3.30.420.40">
    <property type="match status" value="1"/>
</dbReference>
<dbReference type="AlphaFoldDB" id="A0A7D9JFI6"/>
<comment type="subcellular location">
    <subcellularLocation>
        <location evidence="1">Nucleus</location>
    </subcellularLocation>
</comment>
<name>A0A7D9JFI6_PARCT</name>
<proteinExistence type="predicted"/>
<organism evidence="3 4">
    <name type="scientific">Paramuricea clavata</name>
    <name type="common">Red gorgonian</name>
    <name type="synonym">Violescent sea-whip</name>
    <dbReference type="NCBI Taxonomy" id="317549"/>
    <lineage>
        <taxon>Eukaryota</taxon>
        <taxon>Metazoa</taxon>
        <taxon>Cnidaria</taxon>
        <taxon>Anthozoa</taxon>
        <taxon>Octocorallia</taxon>
        <taxon>Malacalcyonacea</taxon>
        <taxon>Plexauridae</taxon>
        <taxon>Paramuricea</taxon>
    </lineage>
</organism>
<evidence type="ECO:0000313" key="3">
    <source>
        <dbReference type="EMBL" id="CAB4028468.1"/>
    </source>
</evidence>
<dbReference type="Proteomes" id="UP001152795">
    <property type="component" value="Unassembled WGS sequence"/>
</dbReference>
<dbReference type="EMBL" id="CACRXK020015502">
    <property type="protein sequence ID" value="CAB4028468.1"/>
    <property type="molecule type" value="Genomic_DNA"/>
</dbReference>
<dbReference type="OrthoDB" id="7340501at2759"/>
<gene>
    <name evidence="3" type="ORF">PACLA_8A042756</name>
</gene>
<dbReference type="Pfam" id="PF00022">
    <property type="entry name" value="Actin"/>
    <property type="match status" value="1"/>
</dbReference>
<evidence type="ECO:0000313" key="4">
    <source>
        <dbReference type="Proteomes" id="UP001152795"/>
    </source>
</evidence>
<evidence type="ECO:0000256" key="2">
    <source>
        <dbReference type="ARBA" id="ARBA00023242"/>
    </source>
</evidence>
<dbReference type="InterPro" id="IPR004000">
    <property type="entry name" value="Actin"/>
</dbReference>
<protein>
    <submittedName>
        <fullName evidence="3">Uncharacterized protein</fullName>
    </submittedName>
</protein>
<reference evidence="3" key="1">
    <citation type="submission" date="2020-04" db="EMBL/GenBank/DDBJ databases">
        <authorList>
            <person name="Alioto T."/>
            <person name="Alioto T."/>
            <person name="Gomez Garrido J."/>
        </authorList>
    </citation>
    <scope>NUCLEOTIDE SEQUENCE</scope>
    <source>
        <strain evidence="3">A484AB</strain>
    </source>
</reference>
<sequence length="187" mass="21420">SKDAGDSDSEKEQEELGEIENVLKKHDPSFLADEDKLQVIDLESYYQLSVGIERVRVPEVMFQPSMLGMEQAGLAEVIEFILKKYPPEIQNTLVQNVFVTGGNAQYPNFCSRLERELLAVRPFQSTFKVYSASNFSLDAWFGMRQWARTVPDLTSVSTTRQDYQEKGGEYLKEHQFSNHYIPTPVNL</sequence>
<keyword evidence="4" id="KW-1185">Reference proteome</keyword>
<accession>A0A7D9JFI6</accession>